<accession>A0A6A3T0F8</accession>
<gene>
    <name evidence="3" type="ORF">PF006_g16618</name>
    <name evidence="2" type="ORF">PF007_g14903</name>
</gene>
<reference evidence="4 5" key="1">
    <citation type="submission" date="2018-08" db="EMBL/GenBank/DDBJ databases">
        <title>Genomic investigation of the strawberry pathogen Phytophthora fragariae indicates pathogenicity is determined by transcriptional variation in three key races.</title>
        <authorList>
            <person name="Adams T.M."/>
            <person name="Armitage A.D."/>
            <person name="Sobczyk M.K."/>
            <person name="Bates H.J."/>
            <person name="Dunwell J.M."/>
            <person name="Nellist C.F."/>
            <person name="Harrison R.J."/>
        </authorList>
    </citation>
    <scope>NUCLEOTIDE SEQUENCE [LARGE SCALE GENOMIC DNA]</scope>
    <source>
        <strain evidence="3 4">NOV-5</strain>
        <strain evidence="2 5">NOV-71</strain>
    </source>
</reference>
<evidence type="ECO:0000313" key="2">
    <source>
        <dbReference type="EMBL" id="KAE9102024.1"/>
    </source>
</evidence>
<dbReference type="AlphaFoldDB" id="A0A6A3T0F8"/>
<evidence type="ECO:0000313" key="5">
    <source>
        <dbReference type="Proteomes" id="UP000441208"/>
    </source>
</evidence>
<feature type="compositionally biased region" description="Polar residues" evidence="1">
    <location>
        <begin position="165"/>
        <end position="176"/>
    </location>
</feature>
<dbReference type="EMBL" id="QXGA01001168">
    <property type="protein sequence ID" value="KAE9126900.1"/>
    <property type="molecule type" value="Genomic_DNA"/>
</dbReference>
<dbReference type="Proteomes" id="UP000441208">
    <property type="component" value="Unassembled WGS sequence"/>
</dbReference>
<sequence length="364" mass="39592">MHMARGVVDVPQPYLMLKNVRARATQRLQQLGPHQMSKDIMTPEIPHREERDSLQCQYPGQCTSERTLKRNGERHWLCAEHRDHQNALQRDRYRRVTKKKKEKASKRAPSSNPRETKREKRPRHGERPMHVAASTSREKKSGKKGSRVEKSKSSAVLPTRPVHLASTSASDPSTDQGELLRMNNHPRTVGEDLPRTAASDTASHSTTIQAEQPTTRNHLRAATEDAPHTAALHRVGGLGTAQDAHVAVRAQSLPCVQHGAAAMQSPQVIYIVVQAIPMTLSAAHQLTAAQQLSSNSCSCTSGRGEYTAVGVPGDLGSAAGSIVAGQPFLMPVSRAQQAPLPVPLTFAVPPASVPSFHDDAEAEA</sequence>
<dbReference type="Proteomes" id="UP000440732">
    <property type="component" value="Unassembled WGS sequence"/>
</dbReference>
<feature type="compositionally biased region" description="Basic residues" evidence="1">
    <location>
        <begin position="92"/>
        <end position="106"/>
    </location>
</feature>
<proteinExistence type="predicted"/>
<protein>
    <submittedName>
        <fullName evidence="3">Uncharacterized protein</fullName>
    </submittedName>
</protein>
<evidence type="ECO:0000313" key="4">
    <source>
        <dbReference type="Proteomes" id="UP000440732"/>
    </source>
</evidence>
<feature type="compositionally biased region" description="Low complexity" evidence="1">
    <location>
        <begin position="196"/>
        <end position="207"/>
    </location>
</feature>
<evidence type="ECO:0000256" key="1">
    <source>
        <dbReference type="SAM" id="MobiDB-lite"/>
    </source>
</evidence>
<comment type="caution">
    <text evidence="3">The sequence shown here is derived from an EMBL/GenBank/DDBJ whole genome shotgun (WGS) entry which is preliminary data.</text>
</comment>
<evidence type="ECO:0000313" key="3">
    <source>
        <dbReference type="EMBL" id="KAE9126900.1"/>
    </source>
</evidence>
<organism evidence="3 4">
    <name type="scientific">Phytophthora fragariae</name>
    <dbReference type="NCBI Taxonomy" id="53985"/>
    <lineage>
        <taxon>Eukaryota</taxon>
        <taxon>Sar</taxon>
        <taxon>Stramenopiles</taxon>
        <taxon>Oomycota</taxon>
        <taxon>Peronosporomycetes</taxon>
        <taxon>Peronosporales</taxon>
        <taxon>Peronosporaceae</taxon>
        <taxon>Phytophthora</taxon>
    </lineage>
</organism>
<dbReference type="EMBL" id="QXFZ01000890">
    <property type="protein sequence ID" value="KAE9102024.1"/>
    <property type="molecule type" value="Genomic_DNA"/>
</dbReference>
<name>A0A6A3T0F8_9STRA</name>
<feature type="region of interest" description="Disordered" evidence="1">
    <location>
        <begin position="85"/>
        <end position="216"/>
    </location>
</feature>